<dbReference type="Pfam" id="PF08512">
    <property type="entry name" value="Rttp106-like_middle"/>
    <property type="match status" value="1"/>
</dbReference>
<dbReference type="GeneID" id="59345404"/>
<evidence type="ECO:0000256" key="2">
    <source>
        <dbReference type="ARBA" id="ARBA00025370"/>
    </source>
</evidence>
<dbReference type="InterPro" id="IPR050454">
    <property type="entry name" value="RTT106/SSRP1_HistChap/FACT"/>
</dbReference>
<gene>
    <name evidence="5" type="ORF">MIND_00613600</name>
</gene>
<feature type="domain" description="Histone chaperone RTT106/FACT complex subunit SPT16-like middle" evidence="4">
    <location>
        <begin position="268"/>
        <end position="376"/>
    </location>
</feature>
<dbReference type="InterPro" id="IPR013719">
    <property type="entry name" value="RTT106/SPT16-like_middle_dom"/>
</dbReference>
<comment type="similarity">
    <text evidence="1">Belongs to the RTT106 family.</text>
</comment>
<comment type="caution">
    <text evidence="5">The sequence shown here is derived from an EMBL/GenBank/DDBJ whole genome shotgun (WGS) entry which is preliminary data.</text>
</comment>
<evidence type="ECO:0000313" key="6">
    <source>
        <dbReference type="Proteomes" id="UP000636479"/>
    </source>
</evidence>
<protein>
    <submittedName>
        <fullName evidence="5">Rtt106 domain-containing protein</fullName>
    </submittedName>
</protein>
<dbReference type="SMART" id="SM01287">
    <property type="entry name" value="Rtt106"/>
    <property type="match status" value="1"/>
</dbReference>
<evidence type="ECO:0000259" key="4">
    <source>
        <dbReference type="SMART" id="SM01287"/>
    </source>
</evidence>
<dbReference type="Gene3D" id="2.30.29.30">
    <property type="entry name" value="Pleckstrin-homology domain (PH domain)/Phosphotyrosine-binding domain (PTB)"/>
    <property type="match status" value="1"/>
</dbReference>
<comment type="function">
    <text evidence="2">Component of the FACT complex, a general chromatin factor that acts to reorganize nucleosomes. The FACT complex is involved in multiple processes that require DNA as a template such as mRNA elongation, DNA replication and DNA repair. During transcription elongation the FACT complex acts as a histone chaperone that both destabilizes and restores nucleosomal structure. It facilitates the passage of RNA polymerase II and transcription by promoting the dissociation of one histone H2A-H2B dimer from the nucleosome, then subsequently promotes the reestablishment of the nucleosome following the passage of RNA polymerase II.</text>
</comment>
<dbReference type="InterPro" id="IPR011993">
    <property type="entry name" value="PH-like_dom_sf"/>
</dbReference>
<keyword evidence="6" id="KW-1185">Reference proteome</keyword>
<dbReference type="PANTHER" id="PTHR45849:SF3">
    <property type="entry name" value="HISTONE CHAPERONE RTT106"/>
    <property type="match status" value="1"/>
</dbReference>
<dbReference type="AlphaFoldDB" id="A0A8H6ST06"/>
<dbReference type="OrthoDB" id="75754at2759"/>
<accession>A0A8H6ST06</accession>
<dbReference type="EMBL" id="JACAZF010000005">
    <property type="protein sequence ID" value="KAF7303837.1"/>
    <property type="molecule type" value="Genomic_DNA"/>
</dbReference>
<dbReference type="GO" id="GO:0031491">
    <property type="term" value="F:nucleosome binding"/>
    <property type="evidence" value="ECO:0007669"/>
    <property type="project" value="TreeGrafter"/>
</dbReference>
<feature type="region of interest" description="Disordered" evidence="3">
    <location>
        <begin position="71"/>
        <end position="100"/>
    </location>
</feature>
<evidence type="ECO:0000313" key="5">
    <source>
        <dbReference type="EMBL" id="KAF7303837.1"/>
    </source>
</evidence>
<evidence type="ECO:0000256" key="3">
    <source>
        <dbReference type="SAM" id="MobiDB-lite"/>
    </source>
</evidence>
<dbReference type="RefSeq" id="XP_037220809.1">
    <property type="nucleotide sequence ID" value="XM_037362888.1"/>
</dbReference>
<evidence type="ECO:0000256" key="1">
    <source>
        <dbReference type="ARBA" id="ARBA00006159"/>
    </source>
</evidence>
<sequence length="495" mass="53242">MMPFLDAVSTHLPPELSQSLQLLQTTTSDASSTLDTLIRFVVGGDAPQPETQTTWAESQSKACAVISELVRQNSRAGGKRPREGDTDEKNGSEAKRQRTEVGIDNGTPVFTLSAISANSPVRRKVDITIYSSSVVLTNASTGVVESSIPLGVLKRAFLLPTRGKMKPHWTVVVLSTDLTDASNKKETKDASPQIIFGIDASASAAVKYTTYSGLEATAQVTTLKSGIPTRDLLLDFIRHLGLQVLEPTSAVFKSACPGIAVSASEGGVPGVEAYRSAKVGSLWFMHDGILWGESKPCEFWAVSDLIARETALRLISATGRTCTLVITRKSSTEELALLEGDEEEPAVETALTMIDGREQEGINKWVREHRHLFGKEPTATLDAAALLVQDDSDEDSDFEQNEESDGGSAFDESDDDDDSDSDDAETVSEDGEGEQDGEADSDDKDQELRPENHPLMQPGAMPRMSRAAIDMVAAMVTGDLLGSDEEAEGEDELDD</sequence>
<name>A0A8H6ST06_9AGAR</name>
<proteinExistence type="inferred from homology"/>
<dbReference type="GO" id="GO:0042393">
    <property type="term" value="F:histone binding"/>
    <property type="evidence" value="ECO:0007669"/>
    <property type="project" value="TreeGrafter"/>
</dbReference>
<feature type="compositionally biased region" description="Acidic residues" evidence="3">
    <location>
        <begin position="392"/>
        <end position="445"/>
    </location>
</feature>
<dbReference type="PANTHER" id="PTHR45849">
    <property type="entry name" value="FACT COMPLEX SUBUNIT SSRP1"/>
    <property type="match status" value="1"/>
</dbReference>
<dbReference type="Proteomes" id="UP000636479">
    <property type="component" value="Unassembled WGS sequence"/>
</dbReference>
<organism evidence="5 6">
    <name type="scientific">Mycena indigotica</name>
    <dbReference type="NCBI Taxonomy" id="2126181"/>
    <lineage>
        <taxon>Eukaryota</taxon>
        <taxon>Fungi</taxon>
        <taxon>Dikarya</taxon>
        <taxon>Basidiomycota</taxon>
        <taxon>Agaricomycotina</taxon>
        <taxon>Agaricomycetes</taxon>
        <taxon>Agaricomycetidae</taxon>
        <taxon>Agaricales</taxon>
        <taxon>Marasmiineae</taxon>
        <taxon>Mycenaceae</taxon>
        <taxon>Mycena</taxon>
    </lineage>
</organism>
<dbReference type="SUPFAM" id="SSF50729">
    <property type="entry name" value="PH domain-like"/>
    <property type="match status" value="1"/>
</dbReference>
<feature type="region of interest" description="Disordered" evidence="3">
    <location>
        <begin position="392"/>
        <end position="466"/>
    </location>
</feature>
<reference evidence="5" key="1">
    <citation type="submission" date="2020-05" db="EMBL/GenBank/DDBJ databases">
        <title>Mycena genomes resolve the evolution of fungal bioluminescence.</title>
        <authorList>
            <person name="Tsai I.J."/>
        </authorList>
    </citation>
    <scope>NUCLEOTIDE SEQUENCE</scope>
    <source>
        <strain evidence="5">171206Taipei</strain>
    </source>
</reference>
<feature type="compositionally biased region" description="Basic and acidic residues" evidence="3">
    <location>
        <begin position="80"/>
        <end position="100"/>
    </location>
</feature>